<gene>
    <name evidence="1" type="ORF">RCL2_000118700</name>
</gene>
<organism evidence="1 2">
    <name type="scientific">Rhizophagus clarus</name>
    <dbReference type="NCBI Taxonomy" id="94130"/>
    <lineage>
        <taxon>Eukaryota</taxon>
        <taxon>Fungi</taxon>
        <taxon>Fungi incertae sedis</taxon>
        <taxon>Mucoromycota</taxon>
        <taxon>Glomeromycotina</taxon>
        <taxon>Glomeromycetes</taxon>
        <taxon>Glomerales</taxon>
        <taxon>Glomeraceae</taxon>
        <taxon>Rhizophagus</taxon>
    </lineage>
</organism>
<dbReference type="EMBL" id="BLAL01000009">
    <property type="protein sequence ID" value="GES73666.1"/>
    <property type="molecule type" value="Genomic_DNA"/>
</dbReference>
<name>A0A8H3KVE3_9GLOM</name>
<protein>
    <submittedName>
        <fullName evidence="1">Uncharacterized protein</fullName>
    </submittedName>
</protein>
<dbReference type="AlphaFoldDB" id="A0A8H3KVE3"/>
<dbReference type="Proteomes" id="UP000615446">
    <property type="component" value="Unassembled WGS sequence"/>
</dbReference>
<proteinExistence type="predicted"/>
<reference evidence="1" key="1">
    <citation type="submission" date="2019-10" db="EMBL/GenBank/DDBJ databases">
        <title>Conservation and host-specific expression of non-tandemly repeated heterogenous ribosome RNA gene in arbuscular mycorrhizal fungi.</title>
        <authorList>
            <person name="Maeda T."/>
            <person name="Kobayashi Y."/>
            <person name="Nakagawa T."/>
            <person name="Ezawa T."/>
            <person name="Yamaguchi K."/>
            <person name="Bino T."/>
            <person name="Nishimoto Y."/>
            <person name="Shigenobu S."/>
            <person name="Kawaguchi M."/>
        </authorList>
    </citation>
    <scope>NUCLEOTIDE SEQUENCE</scope>
    <source>
        <strain evidence="1">HR1</strain>
    </source>
</reference>
<evidence type="ECO:0000313" key="2">
    <source>
        <dbReference type="Proteomes" id="UP000615446"/>
    </source>
</evidence>
<comment type="caution">
    <text evidence="1">The sequence shown here is derived from an EMBL/GenBank/DDBJ whole genome shotgun (WGS) entry which is preliminary data.</text>
</comment>
<accession>A0A8H3KVE3</accession>
<sequence>MTLKSSKYLFIKHRGEVAPISRQYIKTSALIIVETIPSIYRLYEVFFLHITFRTNLSLTIIPTSIFYKEVDAVNNFHPNTSIMLSYRRVQRYRGHSFFISNES</sequence>
<evidence type="ECO:0000313" key="1">
    <source>
        <dbReference type="EMBL" id="GES73666.1"/>
    </source>
</evidence>